<name>A0ABV3P821_9ACTN</name>
<comment type="caution">
    <text evidence="1">The sequence shown here is derived from an EMBL/GenBank/DDBJ whole genome shotgun (WGS) entry which is preliminary data.</text>
</comment>
<evidence type="ECO:0000313" key="1">
    <source>
        <dbReference type="EMBL" id="MEW9265784.1"/>
    </source>
</evidence>
<sequence>MMPALALLAWLNHFGWWLSIPAAIAGAGSIATAVHEVHLLRRGEGSPSS</sequence>
<gene>
    <name evidence="1" type="ORF">AB1207_13585</name>
</gene>
<reference evidence="1 2" key="1">
    <citation type="submission" date="2024-07" db="EMBL/GenBank/DDBJ databases">
        <authorList>
            <person name="Thanompreechachai J."/>
            <person name="Duangmal K."/>
        </authorList>
    </citation>
    <scope>NUCLEOTIDE SEQUENCE [LARGE SCALE GENOMIC DNA]</scope>
    <source>
        <strain evidence="1 2">KCTC 19886</strain>
    </source>
</reference>
<proteinExistence type="predicted"/>
<organism evidence="1 2">
    <name type="scientific">Kineococcus endophyticus</name>
    <dbReference type="NCBI Taxonomy" id="1181883"/>
    <lineage>
        <taxon>Bacteria</taxon>
        <taxon>Bacillati</taxon>
        <taxon>Actinomycetota</taxon>
        <taxon>Actinomycetes</taxon>
        <taxon>Kineosporiales</taxon>
        <taxon>Kineosporiaceae</taxon>
        <taxon>Kineococcus</taxon>
    </lineage>
</organism>
<protein>
    <submittedName>
        <fullName evidence="1">Uncharacterized protein</fullName>
    </submittedName>
</protein>
<keyword evidence="2" id="KW-1185">Reference proteome</keyword>
<accession>A0ABV3P821</accession>
<evidence type="ECO:0000313" key="2">
    <source>
        <dbReference type="Proteomes" id="UP001555826"/>
    </source>
</evidence>
<dbReference type="RefSeq" id="WP_367638918.1">
    <property type="nucleotide sequence ID" value="NZ_JBFNQN010000009.1"/>
</dbReference>
<dbReference type="Proteomes" id="UP001555826">
    <property type="component" value="Unassembled WGS sequence"/>
</dbReference>
<dbReference type="EMBL" id="JBFNQN010000009">
    <property type="protein sequence ID" value="MEW9265784.1"/>
    <property type="molecule type" value="Genomic_DNA"/>
</dbReference>